<organism evidence="3 4">
    <name type="scientific">Neobacillus novalis</name>
    <dbReference type="NCBI Taxonomy" id="220687"/>
    <lineage>
        <taxon>Bacteria</taxon>
        <taxon>Bacillati</taxon>
        <taxon>Bacillota</taxon>
        <taxon>Bacilli</taxon>
        <taxon>Bacillales</taxon>
        <taxon>Bacillaceae</taxon>
        <taxon>Neobacillus</taxon>
    </lineage>
</organism>
<dbReference type="GO" id="GO:0008206">
    <property type="term" value="P:bile acid metabolic process"/>
    <property type="evidence" value="ECO:0007669"/>
    <property type="project" value="UniProtKB-ARBA"/>
</dbReference>
<sequence length="258" mass="27853">MAKLEGKVAVITGGAGGIGKETAELFLTEGAKVVLVGRSVESLQNAKAELDSFGEVITIKADVSQESDTIHYVKTAVDRFGKIDIFFNNAGIEGKIAPLVEQSVEDFDEVMNINVRGVFLGLKHVLPVMMERGGGSIINTASDASWMGYPTLSPYVASKHAVVGLTKTAALEAANKNVRVNSIHPTSVNTRMMRSIEERTYPGQPEQAYEEYKQLIPFGRYAEPIEIAKLVLFLASDDSSFISGSQYRIDGGMSANSN</sequence>
<accession>A0AA95MSP6</accession>
<dbReference type="CDD" id="cd05233">
    <property type="entry name" value="SDR_c"/>
    <property type="match status" value="1"/>
</dbReference>
<protein>
    <submittedName>
        <fullName evidence="3">SDR family NAD(P)-dependent oxidoreductase</fullName>
    </submittedName>
</protein>
<dbReference type="Gene3D" id="3.40.50.720">
    <property type="entry name" value="NAD(P)-binding Rossmann-like Domain"/>
    <property type="match status" value="1"/>
</dbReference>
<dbReference type="GO" id="GO:0016491">
    <property type="term" value="F:oxidoreductase activity"/>
    <property type="evidence" value="ECO:0007669"/>
    <property type="project" value="UniProtKB-KW"/>
</dbReference>
<evidence type="ECO:0000256" key="1">
    <source>
        <dbReference type="ARBA" id="ARBA00006484"/>
    </source>
</evidence>
<comment type="similarity">
    <text evidence="1">Belongs to the short-chain dehydrogenases/reductases (SDR) family.</text>
</comment>
<dbReference type="InterPro" id="IPR020904">
    <property type="entry name" value="Sc_DH/Rdtase_CS"/>
</dbReference>
<dbReference type="SUPFAM" id="SSF51735">
    <property type="entry name" value="NAD(P)-binding Rossmann-fold domains"/>
    <property type="match status" value="1"/>
</dbReference>
<dbReference type="PROSITE" id="PS00061">
    <property type="entry name" value="ADH_SHORT"/>
    <property type="match status" value="1"/>
</dbReference>
<dbReference type="PANTHER" id="PTHR24321">
    <property type="entry name" value="DEHYDROGENASES, SHORT CHAIN"/>
    <property type="match status" value="1"/>
</dbReference>
<evidence type="ECO:0000256" key="2">
    <source>
        <dbReference type="ARBA" id="ARBA00023002"/>
    </source>
</evidence>
<gene>
    <name evidence="3" type="ORF">QNH39_04335</name>
</gene>
<dbReference type="Pfam" id="PF13561">
    <property type="entry name" value="adh_short_C2"/>
    <property type="match status" value="1"/>
</dbReference>
<dbReference type="PANTHER" id="PTHR24321:SF8">
    <property type="entry name" value="ESTRADIOL 17-BETA-DEHYDROGENASE 8-RELATED"/>
    <property type="match status" value="1"/>
</dbReference>
<proteinExistence type="inferred from homology"/>
<dbReference type="NCBIfam" id="NF005559">
    <property type="entry name" value="PRK07231.1"/>
    <property type="match status" value="1"/>
</dbReference>
<dbReference type="Proteomes" id="UP001178288">
    <property type="component" value="Chromosome"/>
</dbReference>
<dbReference type="InterPro" id="IPR002347">
    <property type="entry name" value="SDR_fam"/>
</dbReference>
<dbReference type="RefSeq" id="WP_066082975.1">
    <property type="nucleotide sequence ID" value="NZ_CP126114.1"/>
</dbReference>
<evidence type="ECO:0000313" key="3">
    <source>
        <dbReference type="EMBL" id="WHY87098.1"/>
    </source>
</evidence>
<keyword evidence="4" id="KW-1185">Reference proteome</keyword>
<dbReference type="EMBL" id="CP126114">
    <property type="protein sequence ID" value="WHY87098.1"/>
    <property type="molecule type" value="Genomic_DNA"/>
</dbReference>
<dbReference type="FunFam" id="3.40.50.720:FF:000084">
    <property type="entry name" value="Short-chain dehydrogenase reductase"/>
    <property type="match status" value="1"/>
</dbReference>
<dbReference type="PRINTS" id="PR00081">
    <property type="entry name" value="GDHRDH"/>
</dbReference>
<dbReference type="KEGG" id="nnv:QNH39_04335"/>
<dbReference type="AlphaFoldDB" id="A0AA95MSP6"/>
<keyword evidence="2" id="KW-0560">Oxidoreductase</keyword>
<dbReference type="InterPro" id="IPR036291">
    <property type="entry name" value="NAD(P)-bd_dom_sf"/>
</dbReference>
<evidence type="ECO:0000313" key="4">
    <source>
        <dbReference type="Proteomes" id="UP001178288"/>
    </source>
</evidence>
<reference evidence="3" key="1">
    <citation type="submission" date="2023-05" db="EMBL/GenBank/DDBJ databases">
        <title>Comparative genomics of Bacillaceae isolates and their secondary metabolite potential.</title>
        <authorList>
            <person name="Song L."/>
            <person name="Nielsen L.J."/>
            <person name="Mohite O."/>
            <person name="Xu X."/>
            <person name="Weber T."/>
            <person name="Kovacs A.T."/>
        </authorList>
    </citation>
    <scope>NUCLEOTIDE SEQUENCE</scope>
    <source>
        <strain evidence="3">XLM17</strain>
    </source>
</reference>
<dbReference type="PRINTS" id="PR00080">
    <property type="entry name" value="SDRFAMILY"/>
</dbReference>
<name>A0AA95MSP6_9BACI</name>